<dbReference type="InterPro" id="IPR011330">
    <property type="entry name" value="Glyco_hydro/deAcase_b/a-brl"/>
</dbReference>
<evidence type="ECO:0000313" key="2">
    <source>
        <dbReference type="Proteomes" id="UP000401081"/>
    </source>
</evidence>
<proteinExistence type="predicted"/>
<gene>
    <name evidence="1" type="primary">ybgL_2</name>
    <name evidence="1" type="ORF">NCTC12993_06651</name>
</gene>
<accession>A0A485CLF3</accession>
<dbReference type="EMBL" id="CAADJD010000026">
    <property type="protein sequence ID" value="VFS85566.1"/>
    <property type="molecule type" value="Genomic_DNA"/>
</dbReference>
<evidence type="ECO:0000313" key="1">
    <source>
        <dbReference type="EMBL" id="VFS85566.1"/>
    </source>
</evidence>
<dbReference type="Pfam" id="PF03746">
    <property type="entry name" value="LamB_YcsF"/>
    <property type="match status" value="1"/>
</dbReference>
<protein>
    <submittedName>
        <fullName evidence="1">LamB/YcsF family protein</fullName>
    </submittedName>
</protein>
<dbReference type="GO" id="GO:0005975">
    <property type="term" value="P:carbohydrate metabolic process"/>
    <property type="evidence" value="ECO:0007669"/>
    <property type="project" value="InterPro"/>
</dbReference>
<keyword evidence="2" id="KW-1185">Reference proteome</keyword>
<dbReference type="SUPFAM" id="SSF88713">
    <property type="entry name" value="Glycoside hydrolase/deacetylase"/>
    <property type="match status" value="1"/>
</dbReference>
<organism evidence="1 2">
    <name type="scientific">Kluyvera cryocrescens</name>
    <name type="common">Kluyvera citrophila</name>
    <dbReference type="NCBI Taxonomy" id="580"/>
    <lineage>
        <taxon>Bacteria</taxon>
        <taxon>Pseudomonadati</taxon>
        <taxon>Pseudomonadota</taxon>
        <taxon>Gammaproteobacteria</taxon>
        <taxon>Enterobacterales</taxon>
        <taxon>Enterobacteriaceae</taxon>
        <taxon>Kluyvera</taxon>
    </lineage>
</organism>
<reference evidence="1 2" key="1">
    <citation type="submission" date="2019-03" db="EMBL/GenBank/DDBJ databases">
        <authorList>
            <consortium name="Pathogen Informatics"/>
        </authorList>
    </citation>
    <scope>NUCLEOTIDE SEQUENCE [LARGE SCALE GENOMIC DNA]</scope>
    <source>
        <strain evidence="1 2">NCTC12993</strain>
    </source>
</reference>
<name>A0A485CLF3_KLUCR</name>
<dbReference type="Proteomes" id="UP000401081">
    <property type="component" value="Unassembled WGS sequence"/>
</dbReference>
<dbReference type="Gene3D" id="3.20.20.370">
    <property type="entry name" value="Glycoside hydrolase/deacetylase"/>
    <property type="match status" value="1"/>
</dbReference>
<dbReference type="PANTHER" id="PTHR30292:SF0">
    <property type="entry name" value="5-OXOPROLINASE SUBUNIT A"/>
    <property type="match status" value="1"/>
</dbReference>
<dbReference type="PANTHER" id="PTHR30292">
    <property type="entry name" value="UNCHARACTERIZED PROTEIN YBGL-RELATED"/>
    <property type="match status" value="1"/>
</dbReference>
<dbReference type="InterPro" id="IPR005501">
    <property type="entry name" value="LamB/YcsF/PxpA-like"/>
</dbReference>
<dbReference type="AlphaFoldDB" id="A0A485CLF3"/>
<sequence>MNPALILVGLAGSELIRAGERLGLPTRQEVFSDRGYQASGQLVPRSQPGALIANEEQALAQTLEMIQRGRVRSIEGQWTSVNAQTVCLHGDGEHALAFARRLRAAFAAQGIIVQA</sequence>